<feature type="region of interest" description="Disordered" evidence="1">
    <location>
        <begin position="1"/>
        <end position="68"/>
    </location>
</feature>
<evidence type="ECO:0000256" key="1">
    <source>
        <dbReference type="SAM" id="MobiDB-lite"/>
    </source>
</evidence>
<organism evidence="2 3">
    <name type="scientific">Tanacetum coccineum</name>
    <dbReference type="NCBI Taxonomy" id="301880"/>
    <lineage>
        <taxon>Eukaryota</taxon>
        <taxon>Viridiplantae</taxon>
        <taxon>Streptophyta</taxon>
        <taxon>Embryophyta</taxon>
        <taxon>Tracheophyta</taxon>
        <taxon>Spermatophyta</taxon>
        <taxon>Magnoliopsida</taxon>
        <taxon>eudicotyledons</taxon>
        <taxon>Gunneridae</taxon>
        <taxon>Pentapetalae</taxon>
        <taxon>asterids</taxon>
        <taxon>campanulids</taxon>
        <taxon>Asterales</taxon>
        <taxon>Asteraceae</taxon>
        <taxon>Asteroideae</taxon>
        <taxon>Anthemideae</taxon>
        <taxon>Anthemidinae</taxon>
        <taxon>Tanacetum</taxon>
    </lineage>
</organism>
<feature type="compositionally biased region" description="Polar residues" evidence="1">
    <location>
        <begin position="1"/>
        <end position="13"/>
    </location>
</feature>
<dbReference type="Proteomes" id="UP001151760">
    <property type="component" value="Unassembled WGS sequence"/>
</dbReference>
<reference evidence="2" key="2">
    <citation type="submission" date="2022-01" db="EMBL/GenBank/DDBJ databases">
        <authorList>
            <person name="Yamashiro T."/>
            <person name="Shiraishi A."/>
            <person name="Satake H."/>
            <person name="Nakayama K."/>
        </authorList>
    </citation>
    <scope>NUCLEOTIDE SEQUENCE</scope>
</reference>
<accession>A0ABQ5G0Y0</accession>
<proteinExistence type="predicted"/>
<gene>
    <name evidence="2" type="ORF">Tco_1028528</name>
</gene>
<name>A0ABQ5G0Y0_9ASTR</name>
<evidence type="ECO:0000313" key="3">
    <source>
        <dbReference type="Proteomes" id="UP001151760"/>
    </source>
</evidence>
<evidence type="ECO:0000313" key="2">
    <source>
        <dbReference type="EMBL" id="GJT69242.1"/>
    </source>
</evidence>
<protein>
    <submittedName>
        <fullName evidence="2">Uncharacterized protein</fullName>
    </submittedName>
</protein>
<keyword evidence="3" id="KW-1185">Reference proteome</keyword>
<feature type="region of interest" description="Disordered" evidence="1">
    <location>
        <begin position="86"/>
        <end position="133"/>
    </location>
</feature>
<feature type="compositionally biased region" description="Low complexity" evidence="1">
    <location>
        <begin position="33"/>
        <end position="63"/>
    </location>
</feature>
<comment type="caution">
    <text evidence="2">The sequence shown here is derived from an EMBL/GenBank/DDBJ whole genome shotgun (WGS) entry which is preliminary data.</text>
</comment>
<reference evidence="2" key="1">
    <citation type="journal article" date="2022" name="Int. J. Mol. Sci.">
        <title>Draft Genome of Tanacetum Coccineum: Genomic Comparison of Closely Related Tanacetum-Family Plants.</title>
        <authorList>
            <person name="Yamashiro T."/>
            <person name="Shiraishi A."/>
            <person name="Nakayama K."/>
            <person name="Satake H."/>
        </authorList>
    </citation>
    <scope>NUCLEOTIDE SEQUENCE</scope>
</reference>
<dbReference type="EMBL" id="BQNB010017970">
    <property type="protein sequence ID" value="GJT69242.1"/>
    <property type="molecule type" value="Genomic_DNA"/>
</dbReference>
<sequence>MSVKHSNFVNLDSSSEEHQNEKTPSPPPRKKSLSPPQAPSKSISSKSTHYTSSSSLSESPTPTHVAPPPKLQFVILLKLEPLELPPLTSSPNDPYVSTMDNWPPGPSKPSPPPRVTRPPPGFPHPPPGFEQLTTSQPLFVNINNNAPHLHNNAPPLENIQHLPPNLRNQDFPNPPNILEFVHPNDMPHLHNIFYQCCNTTRHEIQIL</sequence>
<feature type="compositionally biased region" description="Pro residues" evidence="1">
    <location>
        <begin position="103"/>
        <end position="128"/>
    </location>
</feature>